<evidence type="ECO:0000313" key="2">
    <source>
        <dbReference type="EMBL" id="SNY41408.1"/>
    </source>
</evidence>
<gene>
    <name evidence="2" type="ORF">SAMN06265827_12843</name>
</gene>
<keyword evidence="1" id="KW-0812">Transmembrane</keyword>
<feature type="transmembrane region" description="Helical" evidence="1">
    <location>
        <begin position="134"/>
        <end position="151"/>
    </location>
</feature>
<dbReference type="Pfam" id="PF04307">
    <property type="entry name" value="YdjM"/>
    <property type="match status" value="1"/>
</dbReference>
<organism evidence="2 3">
    <name type="scientific">Orenia metallireducens</name>
    <dbReference type="NCBI Taxonomy" id="1413210"/>
    <lineage>
        <taxon>Bacteria</taxon>
        <taxon>Bacillati</taxon>
        <taxon>Bacillota</taxon>
        <taxon>Clostridia</taxon>
        <taxon>Halanaerobiales</taxon>
        <taxon>Halobacteroidaceae</taxon>
        <taxon>Orenia</taxon>
    </lineage>
</organism>
<evidence type="ECO:0000256" key="1">
    <source>
        <dbReference type="SAM" id="Phobius"/>
    </source>
</evidence>
<dbReference type="Proteomes" id="UP000219573">
    <property type="component" value="Unassembled WGS sequence"/>
</dbReference>
<evidence type="ECO:0000313" key="3">
    <source>
        <dbReference type="Proteomes" id="UP000219573"/>
    </source>
</evidence>
<sequence length="293" mass="33397">MTAPTHSLFALFIYYIFRVKSKDALVYLTLGSILPDIDHPQSTIGRVFFFISNPLNERFGHRNITHSLVLWIPMMIVGVHFCQPLLWLGIGACSHLILDSWNLSGVTLFKPLTDRIFVMAGLKYRVKVGSKNELIFMFILILMVWGSFNLAEIGGLRGLAKEIIGNYNIAFNDYQKQGTKVCYLEGKLRMNNGVIKEGKWLIIGQGSSYGRLSVYNEKSKKVINIYDDGSFLKAVLRPTNISWNLLNLDKPMEIKEGQAFFRANKSWHLAKTGDYIFGNIIYRGQVKLKAIKY</sequence>
<dbReference type="RefSeq" id="WP_097019053.1">
    <property type="nucleotide sequence ID" value="NZ_OBDZ01000028.1"/>
</dbReference>
<protein>
    <submittedName>
        <fullName evidence="2">Inner membrane protein</fullName>
    </submittedName>
</protein>
<name>A0A285I0D2_9FIRM</name>
<feature type="transmembrane region" description="Helical" evidence="1">
    <location>
        <begin position="68"/>
        <end position="98"/>
    </location>
</feature>
<proteinExistence type="predicted"/>
<reference evidence="3" key="1">
    <citation type="submission" date="2017-09" db="EMBL/GenBank/DDBJ databases">
        <authorList>
            <person name="Varghese N."/>
            <person name="Submissions S."/>
        </authorList>
    </citation>
    <scope>NUCLEOTIDE SEQUENCE [LARGE SCALE GENOMIC DNA]</scope>
    <source>
        <strain evidence="3">MSL47</strain>
    </source>
</reference>
<accession>A0A285I0D2</accession>
<keyword evidence="3" id="KW-1185">Reference proteome</keyword>
<dbReference type="PANTHER" id="PTHR35531">
    <property type="entry name" value="INNER MEMBRANE PROTEIN YBCI-RELATED"/>
    <property type="match status" value="1"/>
</dbReference>
<dbReference type="AlphaFoldDB" id="A0A285I0D2"/>
<dbReference type="InterPro" id="IPR007404">
    <property type="entry name" value="YdjM-like"/>
</dbReference>
<keyword evidence="1" id="KW-1133">Transmembrane helix</keyword>
<dbReference type="PANTHER" id="PTHR35531:SF1">
    <property type="entry name" value="INNER MEMBRANE PROTEIN YBCI-RELATED"/>
    <property type="match status" value="1"/>
</dbReference>
<dbReference type="EMBL" id="OBDZ01000028">
    <property type="protein sequence ID" value="SNY41408.1"/>
    <property type="molecule type" value="Genomic_DNA"/>
</dbReference>
<keyword evidence="1" id="KW-0472">Membrane</keyword>